<evidence type="ECO:0000313" key="3">
    <source>
        <dbReference type="Proteomes" id="UP000192251"/>
    </source>
</evidence>
<evidence type="ECO:0000313" key="2">
    <source>
        <dbReference type="EMBL" id="ARF73980.1"/>
    </source>
</evidence>
<protein>
    <submittedName>
        <fullName evidence="2">TIGR02391 family protein</fullName>
    </submittedName>
</protein>
<dbReference type="AlphaFoldDB" id="A0ABC8BVZ9"/>
<dbReference type="InterPro" id="IPR012654">
    <property type="entry name" value="CHP02391"/>
</dbReference>
<dbReference type="NCBIfam" id="TIGR02391">
    <property type="entry name" value="hypoth_ymh"/>
    <property type="match status" value="1"/>
</dbReference>
<dbReference type="Pfam" id="PF09509">
    <property type="entry name" value="Hypoth_Ymh"/>
    <property type="match status" value="1"/>
</dbReference>
<organism evidence="2 3">
    <name type="scientific">Kitasatospora albolonga</name>
    <dbReference type="NCBI Taxonomy" id="68173"/>
    <lineage>
        <taxon>Bacteria</taxon>
        <taxon>Bacillati</taxon>
        <taxon>Actinomycetota</taxon>
        <taxon>Actinomycetes</taxon>
        <taxon>Kitasatosporales</taxon>
        <taxon>Streptomycetaceae</taxon>
        <taxon>Kitasatospora</taxon>
    </lineage>
</organism>
<gene>
    <name evidence="2" type="ORF">B7C62_18250</name>
</gene>
<reference evidence="2 3" key="1">
    <citation type="submission" date="2017-04" db="EMBL/GenBank/DDBJ databases">
        <title>The complete genome sequence of Streptomyces albolongus YIM 101047, the producer of novel bafilomycins and novel odoriferous sesquiterpenoids.</title>
        <authorList>
            <person name="Yin M."/>
            <person name="Jiang Y."/>
        </authorList>
    </citation>
    <scope>NUCLEOTIDE SEQUENCE [LARGE SCALE GENOMIC DNA]</scope>
    <source>
        <strain evidence="2 3">YIM 101047</strain>
    </source>
</reference>
<dbReference type="KEGG" id="kab:B7C62_18250"/>
<sequence length="377" mass="41553">MCRRAEHVEVEASLLAASHAASDGIDVPAGPHGIALLEEVWAQFRKRESWPSWHELRRPLKRAQVDPKVALDQLSEQLLITTARARTWRDGWPSGSVKLSLAALAHLPDGAAFLRSLFVLIDLLAEIQERQVSLNGQPATVHESDLHDLRRQRFPKTPDRWLSVDEFIYDEPWCIGGSIGNGWAGTASTIIVDHRVHLFVGCKDINDYWRRRQRLIADAISQAKQGSPGSSPLGRVHPSIAQVSAELFADGHYTDAVLRAFKAVEHRVQQVTGSNEIGQRLMNSTFGGTNPQLDVARTAGPSTPGERDGYKMLFIGAMTGLRNVRAHGDHPPDNVDEARDAIAFASLLMRRIDRAVDLRAESTNEAATAGRATDGTR</sequence>
<keyword evidence="3" id="KW-1185">Reference proteome</keyword>
<name>A0ABC8BVZ9_9ACTN</name>
<dbReference type="Proteomes" id="UP000192251">
    <property type="component" value="Chromosome"/>
</dbReference>
<dbReference type="EMBL" id="CP020563">
    <property type="protein sequence ID" value="ARF73980.1"/>
    <property type="molecule type" value="Genomic_DNA"/>
</dbReference>
<feature type="domain" description="Conserved hypothetical protein CHP02391" evidence="1">
    <location>
        <begin position="236"/>
        <end position="352"/>
    </location>
</feature>
<accession>A0ABC8BVZ9</accession>
<evidence type="ECO:0000259" key="1">
    <source>
        <dbReference type="Pfam" id="PF09509"/>
    </source>
</evidence>
<proteinExistence type="predicted"/>